<dbReference type="Proteomes" id="UP000095286">
    <property type="component" value="Unplaced"/>
</dbReference>
<reference evidence="2" key="1">
    <citation type="submission" date="2016-11" db="UniProtKB">
        <authorList>
            <consortium name="WormBaseParasite"/>
        </authorList>
    </citation>
    <scope>IDENTIFICATION</scope>
    <source>
        <strain evidence="2">KR3021</strain>
    </source>
</reference>
<protein>
    <submittedName>
        <fullName evidence="2">Aspartate carbamoyltransferase</fullName>
    </submittedName>
</protein>
<dbReference type="WBParaSite" id="RSKR_0000450200.1">
    <property type="protein sequence ID" value="RSKR_0000450200.1"/>
    <property type="gene ID" value="RSKR_0000450200"/>
</dbReference>
<name>A0AC35TV43_9BILA</name>
<organism evidence="1 2">
    <name type="scientific">Rhabditophanes sp. KR3021</name>
    <dbReference type="NCBI Taxonomy" id="114890"/>
    <lineage>
        <taxon>Eukaryota</taxon>
        <taxon>Metazoa</taxon>
        <taxon>Ecdysozoa</taxon>
        <taxon>Nematoda</taxon>
        <taxon>Chromadorea</taxon>
        <taxon>Rhabditida</taxon>
        <taxon>Tylenchina</taxon>
        <taxon>Panagrolaimomorpha</taxon>
        <taxon>Strongyloidoidea</taxon>
        <taxon>Alloionematidae</taxon>
        <taxon>Rhabditophanes</taxon>
    </lineage>
</organism>
<evidence type="ECO:0000313" key="1">
    <source>
        <dbReference type="Proteomes" id="UP000095286"/>
    </source>
</evidence>
<evidence type="ECO:0000313" key="2">
    <source>
        <dbReference type="WBParaSite" id="RSKR_0000450200.1"/>
    </source>
</evidence>
<sequence length="484" mass="53140">MSIHRNTINFGAGPAQLPIDVLNKAKDEFLDYNGSGISIMEMSHRSADFQALVNAAKDQVKKLMCVPDNYEIVFMQGGGSAQFAAIPLNIAKSINGNKAIANYLVTGTWSQKAAQEAKKYVEVNLVTPATKQFLNVPDASTWNIAPDASYFYYCANETVHGIEIPDIQVPEGTTLVADVSSNIMTRNFDVSKHGIVYAGAQKNLGIPGVTVVIIRKDLIGKAHQSTPRGSVICMDSQSSSVVKGESLEDTVMTMSRYTHLLVLRHPEVGSAERAVKVSEKPVINAGDGAGQHPTQALLDIFTIRNELGTVNNLTIALVGDLKNGRTVHSLAKLLCVYSGITLHFVSPVEELGMPSHIVEYVKKHSNFVVKVFNCLEDGIKDVDVVYMTRVQKERFSNAESYEAVKGKFILTPKILNDSRTNETEEPNAFGPQRELPIVLHPLPRVDEISTELDHDQRAAYFRQMDNGVYVRMAILALILKGDQI</sequence>
<proteinExistence type="predicted"/>
<accession>A0AC35TV43</accession>